<dbReference type="RefSeq" id="WP_275470187.1">
    <property type="nucleotide sequence ID" value="NZ_CP110233.1"/>
</dbReference>
<dbReference type="KEGG" id="vie:OL234_10505"/>
<protein>
    <submittedName>
        <fullName evidence="1">Sigma-70 region 4 domain-containing protein</fullName>
    </submittedName>
</protein>
<evidence type="ECO:0000313" key="2">
    <source>
        <dbReference type="Proteomes" id="UP001179647"/>
    </source>
</evidence>
<dbReference type="InterPro" id="IPR036388">
    <property type="entry name" value="WH-like_DNA-bd_sf"/>
</dbReference>
<dbReference type="Proteomes" id="UP001179647">
    <property type="component" value="Plasmid unnamed1"/>
</dbReference>
<accession>A0AAF0IAD1</accession>
<dbReference type="Gene3D" id="1.10.10.10">
    <property type="entry name" value="Winged helix-like DNA-binding domain superfamily/Winged helix DNA-binding domain"/>
    <property type="match status" value="1"/>
</dbReference>
<reference evidence="1" key="1">
    <citation type="submission" date="2022-10" db="EMBL/GenBank/DDBJ databases">
        <title>Vagococcus sp. isolated from poultry meat.</title>
        <authorList>
            <person name="Johansson P."/>
            <person name="Bjorkroth J."/>
        </authorList>
    </citation>
    <scope>NUCLEOTIDE SEQUENCE</scope>
    <source>
        <strain evidence="1">STAA11</strain>
        <plasmid evidence="1">unnamed1</plasmid>
    </source>
</reference>
<keyword evidence="2" id="KW-1185">Reference proteome</keyword>
<proteinExistence type="predicted"/>
<gene>
    <name evidence="1" type="ORF">OL234_10505</name>
</gene>
<keyword evidence="1" id="KW-0614">Plasmid</keyword>
<dbReference type="EMBL" id="CP110233">
    <property type="protein sequence ID" value="WEG74387.1"/>
    <property type="molecule type" value="Genomic_DNA"/>
</dbReference>
<sequence length="135" mass="15646">MITKPHYSEKFKDEIRSLFVIKRLTYKEISEELGCSISTVQRTITDKISVACKKKKPVNYSLGEVESIYSDNEWLVIEGLKCQVIRKHKNTVTVRYGDKTGVYSLKENKLVSGLIAPTDNVMRRKRLYSSTFYKN</sequence>
<dbReference type="AlphaFoldDB" id="A0AAF0IAD1"/>
<evidence type="ECO:0000313" key="1">
    <source>
        <dbReference type="EMBL" id="WEG74387.1"/>
    </source>
</evidence>
<organism evidence="1 2">
    <name type="scientific">Vagococcus intermedius</name>
    <dbReference type="NCBI Taxonomy" id="2991418"/>
    <lineage>
        <taxon>Bacteria</taxon>
        <taxon>Bacillati</taxon>
        <taxon>Bacillota</taxon>
        <taxon>Bacilli</taxon>
        <taxon>Lactobacillales</taxon>
        <taxon>Enterococcaceae</taxon>
        <taxon>Vagococcus</taxon>
    </lineage>
</organism>
<geneLocation type="plasmid" evidence="1 2">
    <name>unnamed1</name>
</geneLocation>
<name>A0AAF0IAD1_9ENTE</name>